<dbReference type="PATRIC" id="fig|29486.44.peg.2744"/>
<dbReference type="OrthoDB" id="9781034at2"/>
<proteinExistence type="predicted"/>
<gene>
    <name evidence="9" type="primary">sseA</name>
    <name evidence="8" type="ORF">CSF007_6220</name>
    <name evidence="9" type="ORF">NCTC10476_00877</name>
</gene>
<dbReference type="GO" id="GO:0005829">
    <property type="term" value="C:cytosol"/>
    <property type="evidence" value="ECO:0007669"/>
    <property type="project" value="TreeGrafter"/>
</dbReference>
<keyword evidence="10" id="KW-1185">Reference proteome</keyword>
<dbReference type="Pfam" id="PF00581">
    <property type="entry name" value="Rhodanese"/>
    <property type="match status" value="2"/>
</dbReference>
<evidence type="ECO:0000313" key="9">
    <source>
        <dbReference type="EMBL" id="SUP99641.1"/>
    </source>
</evidence>
<dbReference type="SUPFAM" id="SSF52821">
    <property type="entry name" value="Rhodanese/Cell cycle control phosphatase"/>
    <property type="match status" value="2"/>
</dbReference>
<dbReference type="PANTHER" id="PTHR11364:SF27">
    <property type="entry name" value="SULFURTRANSFERASE"/>
    <property type="match status" value="1"/>
</dbReference>
<dbReference type="PROSITE" id="PS00683">
    <property type="entry name" value="RHODANESE_2"/>
    <property type="match status" value="1"/>
</dbReference>
<dbReference type="NCBIfam" id="NF008557">
    <property type="entry name" value="PRK11493.1"/>
    <property type="match status" value="1"/>
</dbReference>
<dbReference type="PANTHER" id="PTHR11364">
    <property type="entry name" value="THIOSULFATE SULFERTANSFERASE"/>
    <property type="match status" value="1"/>
</dbReference>
<name>A0A085U4D2_YERRU</name>
<dbReference type="PROSITE" id="PS50206">
    <property type="entry name" value="RHODANESE_3"/>
    <property type="match status" value="2"/>
</dbReference>
<feature type="domain" description="Rhodanese" evidence="7">
    <location>
        <begin position="17"/>
        <end position="136"/>
    </location>
</feature>
<dbReference type="CDD" id="cd01448">
    <property type="entry name" value="TST_Repeat_1"/>
    <property type="match status" value="1"/>
</dbReference>
<dbReference type="InterPro" id="IPR001763">
    <property type="entry name" value="Rhodanese-like_dom"/>
</dbReference>
<dbReference type="eggNOG" id="COG2897">
    <property type="taxonomic scope" value="Bacteria"/>
</dbReference>
<evidence type="ECO:0000259" key="7">
    <source>
        <dbReference type="PROSITE" id="PS50206"/>
    </source>
</evidence>
<organism evidence="8">
    <name type="scientific">Yersinia ruckeri</name>
    <dbReference type="NCBI Taxonomy" id="29486"/>
    <lineage>
        <taxon>Bacteria</taxon>
        <taxon>Pseudomonadati</taxon>
        <taxon>Pseudomonadota</taxon>
        <taxon>Gammaproteobacteria</taxon>
        <taxon>Enterobacterales</taxon>
        <taxon>Yersiniaceae</taxon>
        <taxon>Yersinia</taxon>
    </lineage>
</organism>
<evidence type="ECO:0000256" key="5">
    <source>
        <dbReference type="ARBA" id="ARBA00051793"/>
    </source>
</evidence>
<keyword evidence="4" id="KW-0677">Repeat</keyword>
<dbReference type="Proteomes" id="UP000255169">
    <property type="component" value="Unassembled WGS sequence"/>
</dbReference>
<dbReference type="Gene3D" id="3.40.250.10">
    <property type="entry name" value="Rhodanese-like domain"/>
    <property type="match status" value="2"/>
</dbReference>
<keyword evidence="2" id="KW-0963">Cytoplasm</keyword>
<dbReference type="STRING" id="29486.UGYR_15870"/>
<reference evidence="9 10" key="2">
    <citation type="submission" date="2018-06" db="EMBL/GenBank/DDBJ databases">
        <authorList>
            <consortium name="Pathogen Informatics"/>
            <person name="Doyle S."/>
        </authorList>
    </citation>
    <scope>NUCLEOTIDE SEQUENCE [LARGE SCALE GENOMIC DNA]</scope>
    <source>
        <strain evidence="9 10">NCTC10476</strain>
    </source>
</reference>
<dbReference type="EMBL" id="LN681231">
    <property type="protein sequence ID" value="CEK27001.1"/>
    <property type="molecule type" value="Genomic_DNA"/>
</dbReference>
<dbReference type="FunFam" id="3.40.250.10:FF:000015">
    <property type="entry name" value="Sulfurtransferase"/>
    <property type="match status" value="1"/>
</dbReference>
<dbReference type="RefSeq" id="WP_004717081.1">
    <property type="nucleotide sequence ID" value="NZ_CABIHR010000007.1"/>
</dbReference>
<evidence type="ECO:0000313" key="8">
    <source>
        <dbReference type="EMBL" id="CEK27001.1"/>
    </source>
</evidence>
<dbReference type="InterPro" id="IPR001307">
    <property type="entry name" value="Thiosulphate_STrfase_CS"/>
</dbReference>
<evidence type="ECO:0000256" key="2">
    <source>
        <dbReference type="ARBA" id="ARBA00022490"/>
    </source>
</evidence>
<dbReference type="AlphaFoldDB" id="A0A085U4D2"/>
<dbReference type="EMBL" id="UHJG01000001">
    <property type="protein sequence ID" value="SUP99641.1"/>
    <property type="molecule type" value="Genomic_DNA"/>
</dbReference>
<keyword evidence="3 6" id="KW-0808">Transferase</keyword>
<dbReference type="GO" id="GO:0016784">
    <property type="term" value="F:3-mercaptopyruvate sulfurtransferase activity"/>
    <property type="evidence" value="ECO:0007669"/>
    <property type="project" value="UniProtKB-EC"/>
</dbReference>
<evidence type="ECO:0000256" key="6">
    <source>
        <dbReference type="RuleBase" id="RU000507"/>
    </source>
</evidence>
<protein>
    <recommendedName>
        <fullName evidence="6">Sulfurtransferase</fullName>
    </recommendedName>
</protein>
<comment type="subcellular location">
    <subcellularLocation>
        <location evidence="1">Cytoplasm</location>
    </subcellularLocation>
</comment>
<accession>A0A085U4D2</accession>
<dbReference type="GO" id="GO:0004792">
    <property type="term" value="F:thiosulfate-cyanide sulfurtransferase activity"/>
    <property type="evidence" value="ECO:0007669"/>
    <property type="project" value="InterPro"/>
</dbReference>
<dbReference type="GeneID" id="66878972"/>
<dbReference type="InterPro" id="IPR036873">
    <property type="entry name" value="Rhodanese-like_dom_sf"/>
</dbReference>
<reference evidence="8" key="1">
    <citation type="journal article" date="2015" name="Genome Announc.">
        <title>Complete Genome Sequence of Yersinia ruckeri Strain CSF007-82, Etiologic Agent of Red Mouth Disease in Salmonid Fish.</title>
        <authorList>
            <person name="Nelson M.C."/>
            <person name="LaPatra S.E."/>
            <person name="Welch T.J."/>
            <person name="Graf J."/>
        </authorList>
    </citation>
    <scope>NUCLEOTIDE SEQUENCE</scope>
    <source>
        <strain evidence="8">CSF007-82</strain>
    </source>
</reference>
<evidence type="ECO:0000256" key="3">
    <source>
        <dbReference type="ARBA" id="ARBA00022679"/>
    </source>
</evidence>
<sequence length="283" mass="31118">MNPSFLVSPQWLAEHLNDNQVVILDIRLQPPGQSPLRNIREEFELAHIPRAVYLDIDAISDHSTLLPHMLPTAEAFSEAIGKLGINDQHTIVLYDDGNLFSAPRGWWMFRTFGARDVRVLEGGFEQWQQAVYPLESGPANPSPQWFTATLKRSSVKNVAEILKAIDDPETQILDARPAARFAGHEPEPRPGLRLGHIPGSINIPWGQMIDKGQLKSSDTLREIFQSKGVDLNKPIIVSCGSGVTAAVLALGLHAVKARSVALYDGSWAEWGASDSLPIATLVK</sequence>
<dbReference type="KEGG" id="yrb:UGYR_15870"/>
<dbReference type="FunFam" id="3.40.250.10:FF:000001">
    <property type="entry name" value="Sulfurtransferase"/>
    <property type="match status" value="1"/>
</dbReference>
<evidence type="ECO:0000256" key="4">
    <source>
        <dbReference type="ARBA" id="ARBA00022737"/>
    </source>
</evidence>
<evidence type="ECO:0000256" key="1">
    <source>
        <dbReference type="ARBA" id="ARBA00004496"/>
    </source>
</evidence>
<evidence type="ECO:0000313" key="10">
    <source>
        <dbReference type="Proteomes" id="UP000255169"/>
    </source>
</evidence>
<dbReference type="InterPro" id="IPR045078">
    <property type="entry name" value="TST/MPST-like"/>
</dbReference>
<dbReference type="CDD" id="cd01449">
    <property type="entry name" value="TST_Repeat_2"/>
    <property type="match status" value="1"/>
</dbReference>
<comment type="catalytic activity">
    <reaction evidence="5">
        <text>2-oxo-3-sulfanylpropanoate + [thioredoxin]-dithiol = [thioredoxin]-disulfide + hydrogen sulfide + pyruvate + H(+)</text>
        <dbReference type="Rhea" id="RHEA:21740"/>
        <dbReference type="Rhea" id="RHEA-COMP:10698"/>
        <dbReference type="Rhea" id="RHEA-COMP:10700"/>
        <dbReference type="ChEBI" id="CHEBI:15361"/>
        <dbReference type="ChEBI" id="CHEBI:15378"/>
        <dbReference type="ChEBI" id="CHEBI:29919"/>
        <dbReference type="ChEBI" id="CHEBI:29950"/>
        <dbReference type="ChEBI" id="CHEBI:50058"/>
        <dbReference type="ChEBI" id="CHEBI:57678"/>
        <dbReference type="EC" id="2.8.1.2"/>
    </reaction>
    <physiologicalReaction direction="left-to-right" evidence="5">
        <dbReference type="Rhea" id="RHEA:21741"/>
    </physiologicalReaction>
</comment>
<feature type="domain" description="Rhodanese" evidence="7">
    <location>
        <begin position="166"/>
        <end position="279"/>
    </location>
</feature>
<dbReference type="SMART" id="SM00450">
    <property type="entry name" value="RHOD"/>
    <property type="match status" value="2"/>
</dbReference>